<accession>A0A5J9U8M1</accession>
<dbReference type="Proteomes" id="UP000324897">
    <property type="component" value="Chromosome 7"/>
</dbReference>
<comment type="caution">
    <text evidence="2">The sequence shown here is derived from an EMBL/GenBank/DDBJ whole genome shotgun (WGS) entry which is preliminary data.</text>
</comment>
<dbReference type="EMBL" id="RWGY01000029">
    <property type="protein sequence ID" value="TVU19541.1"/>
    <property type="molecule type" value="Genomic_DNA"/>
</dbReference>
<name>A0A5J9U8M1_9POAL</name>
<feature type="non-terminal residue" evidence="2">
    <location>
        <position position="1"/>
    </location>
</feature>
<evidence type="ECO:0000256" key="1">
    <source>
        <dbReference type="SAM" id="MobiDB-lite"/>
    </source>
</evidence>
<organism evidence="2 3">
    <name type="scientific">Eragrostis curvula</name>
    <name type="common">weeping love grass</name>
    <dbReference type="NCBI Taxonomy" id="38414"/>
    <lineage>
        <taxon>Eukaryota</taxon>
        <taxon>Viridiplantae</taxon>
        <taxon>Streptophyta</taxon>
        <taxon>Embryophyta</taxon>
        <taxon>Tracheophyta</taxon>
        <taxon>Spermatophyta</taxon>
        <taxon>Magnoliopsida</taxon>
        <taxon>Liliopsida</taxon>
        <taxon>Poales</taxon>
        <taxon>Poaceae</taxon>
        <taxon>PACMAD clade</taxon>
        <taxon>Chloridoideae</taxon>
        <taxon>Eragrostideae</taxon>
        <taxon>Eragrostidinae</taxon>
        <taxon>Eragrostis</taxon>
    </lineage>
</organism>
<dbReference type="Gramene" id="TVU19541">
    <property type="protein sequence ID" value="TVU19541"/>
    <property type="gene ID" value="EJB05_35693"/>
</dbReference>
<gene>
    <name evidence="2" type="ORF">EJB05_35693</name>
</gene>
<evidence type="ECO:0000313" key="3">
    <source>
        <dbReference type="Proteomes" id="UP000324897"/>
    </source>
</evidence>
<reference evidence="2 3" key="1">
    <citation type="journal article" date="2019" name="Sci. Rep.">
        <title>A high-quality genome of Eragrostis curvula grass provides insights into Poaceae evolution and supports new strategies to enhance forage quality.</title>
        <authorList>
            <person name="Carballo J."/>
            <person name="Santos B.A.C.M."/>
            <person name="Zappacosta D."/>
            <person name="Garbus I."/>
            <person name="Selva J.P."/>
            <person name="Gallo C.A."/>
            <person name="Diaz A."/>
            <person name="Albertini E."/>
            <person name="Caccamo M."/>
            <person name="Echenique V."/>
        </authorList>
    </citation>
    <scope>NUCLEOTIDE SEQUENCE [LARGE SCALE GENOMIC DNA]</scope>
    <source>
        <strain evidence="3">cv. Victoria</strain>
        <tissue evidence="2">Leaf</tissue>
    </source>
</reference>
<sequence length="171" mass="17896">MWVCRVAALIAGALYLPGAPLNAPVLRNVVADGRYYLKCHVFTRAAWQSLVATALGITSYIMLTSTPAQTAAPAATGTKPKLGGPGLRANALSAPHERVWSTTEPVGEHTAAGTQPNKKLDNGLYPPAVGLPQWPAQGCGQAPYPHHAEGLGQAPNLQVTPPVQGREHAKV</sequence>
<proteinExistence type="predicted"/>
<keyword evidence="3" id="KW-1185">Reference proteome</keyword>
<feature type="region of interest" description="Disordered" evidence="1">
    <location>
        <begin position="103"/>
        <end position="171"/>
    </location>
</feature>
<evidence type="ECO:0000313" key="2">
    <source>
        <dbReference type="EMBL" id="TVU19541.1"/>
    </source>
</evidence>
<dbReference type="AlphaFoldDB" id="A0A5J9U8M1"/>
<protein>
    <submittedName>
        <fullName evidence="2">Uncharacterized protein</fullName>
    </submittedName>
</protein>